<sequence>MNRALRIIFSRYGIVVIILVLVLGVIALANRRQDTPLDGTNGADGAEGEATSEAVTADDGFATDECEEDGCFTDEELPQEAVDRAVEFAEAWLNPNGYGSQGWLDSIRPLLTDDTAALMEGVDPETVPATEVAGEAVPDGSKVAIPLDTGTLTLTMVEVGGGDWLVSAIDWEQS</sequence>
<accession>A0ABW2DF16</accession>
<protein>
    <recommendedName>
        <fullName evidence="5">DUF3828 domain-containing protein</fullName>
    </recommendedName>
</protein>
<evidence type="ECO:0000256" key="2">
    <source>
        <dbReference type="SAM" id="Phobius"/>
    </source>
</evidence>
<dbReference type="Proteomes" id="UP001596470">
    <property type="component" value="Unassembled WGS sequence"/>
</dbReference>
<reference evidence="4" key="1">
    <citation type="journal article" date="2019" name="Int. J. Syst. Evol. Microbiol.">
        <title>The Global Catalogue of Microorganisms (GCM) 10K type strain sequencing project: providing services to taxonomists for standard genome sequencing and annotation.</title>
        <authorList>
            <consortium name="The Broad Institute Genomics Platform"/>
            <consortium name="The Broad Institute Genome Sequencing Center for Infectious Disease"/>
            <person name="Wu L."/>
            <person name="Ma J."/>
        </authorList>
    </citation>
    <scope>NUCLEOTIDE SEQUENCE [LARGE SCALE GENOMIC DNA]</scope>
    <source>
        <strain evidence="4">KACC 12634</strain>
    </source>
</reference>
<evidence type="ECO:0008006" key="5">
    <source>
        <dbReference type="Google" id="ProtNLM"/>
    </source>
</evidence>
<evidence type="ECO:0000256" key="1">
    <source>
        <dbReference type="SAM" id="MobiDB-lite"/>
    </source>
</evidence>
<keyword evidence="2" id="KW-0472">Membrane</keyword>
<dbReference type="EMBL" id="JBHSYS010000004">
    <property type="protein sequence ID" value="MFC6959506.1"/>
    <property type="molecule type" value="Genomic_DNA"/>
</dbReference>
<evidence type="ECO:0000313" key="3">
    <source>
        <dbReference type="EMBL" id="MFC6959506.1"/>
    </source>
</evidence>
<feature type="region of interest" description="Disordered" evidence="1">
    <location>
        <begin position="34"/>
        <end position="62"/>
    </location>
</feature>
<dbReference type="RefSeq" id="WP_382345472.1">
    <property type="nucleotide sequence ID" value="NZ_JBHMBP010000001.1"/>
</dbReference>
<keyword evidence="2" id="KW-0812">Transmembrane</keyword>
<evidence type="ECO:0000313" key="4">
    <source>
        <dbReference type="Proteomes" id="UP001596470"/>
    </source>
</evidence>
<proteinExistence type="predicted"/>
<keyword evidence="4" id="KW-1185">Reference proteome</keyword>
<comment type="caution">
    <text evidence="3">The sequence shown here is derived from an EMBL/GenBank/DDBJ whole genome shotgun (WGS) entry which is preliminary data.</text>
</comment>
<organism evidence="3 4">
    <name type="scientific">Glycomyces mayteni</name>
    <dbReference type="NCBI Taxonomy" id="543887"/>
    <lineage>
        <taxon>Bacteria</taxon>
        <taxon>Bacillati</taxon>
        <taxon>Actinomycetota</taxon>
        <taxon>Actinomycetes</taxon>
        <taxon>Glycomycetales</taxon>
        <taxon>Glycomycetaceae</taxon>
        <taxon>Glycomyces</taxon>
    </lineage>
</organism>
<name>A0ABW2DF16_9ACTN</name>
<gene>
    <name evidence="3" type="ORF">ACFQS3_20125</name>
</gene>
<keyword evidence="2" id="KW-1133">Transmembrane helix</keyword>
<feature type="transmembrane region" description="Helical" evidence="2">
    <location>
        <begin position="12"/>
        <end position="29"/>
    </location>
</feature>